<accession>A0A382D4K8</accession>
<dbReference type="Pfam" id="PF09359">
    <property type="entry name" value="VTC"/>
    <property type="match status" value="2"/>
</dbReference>
<dbReference type="EMBL" id="UINC01037602">
    <property type="protein sequence ID" value="SVB33340.1"/>
    <property type="molecule type" value="Genomic_DNA"/>
</dbReference>
<dbReference type="AlphaFoldDB" id="A0A382D4K8"/>
<feature type="domain" description="VTC" evidence="1">
    <location>
        <begin position="3"/>
        <end position="96"/>
    </location>
</feature>
<evidence type="ECO:0000313" key="2">
    <source>
        <dbReference type="EMBL" id="SVB33340.1"/>
    </source>
</evidence>
<name>A0A382D4K8_9ZZZZ</name>
<sequence>MTFRTEEKLKIHPSRLPVFLEWLAEREAVLIHPPRRVLSVYLDNDRLGMFHDSMEGVLPRKKLRFRRYAPRDQPTTGWCLESKISSVEGRFKTSLPSDVDPYFFKGGLSDNHYGLCRPRVEVTYLRSYFALTGVRVTVDRDIGYRSFSLSLRSMLSVTDPDVAVELKAPHALPADLLERLFPWDRTRFSKYCRAVEATLFHGNLRTA</sequence>
<reference evidence="2" key="1">
    <citation type="submission" date="2018-05" db="EMBL/GenBank/DDBJ databases">
        <authorList>
            <person name="Lanie J.A."/>
            <person name="Ng W.-L."/>
            <person name="Kazmierczak K.M."/>
            <person name="Andrzejewski T.M."/>
            <person name="Davidsen T.M."/>
            <person name="Wayne K.J."/>
            <person name="Tettelin H."/>
            <person name="Glass J.I."/>
            <person name="Rusch D."/>
            <person name="Podicherti R."/>
            <person name="Tsui H.-C.T."/>
            <person name="Winkler M.E."/>
        </authorList>
    </citation>
    <scope>NUCLEOTIDE SEQUENCE</scope>
</reference>
<organism evidence="2">
    <name type="scientific">marine metagenome</name>
    <dbReference type="NCBI Taxonomy" id="408172"/>
    <lineage>
        <taxon>unclassified sequences</taxon>
        <taxon>metagenomes</taxon>
        <taxon>ecological metagenomes</taxon>
    </lineage>
</organism>
<evidence type="ECO:0000259" key="1">
    <source>
        <dbReference type="Pfam" id="PF09359"/>
    </source>
</evidence>
<gene>
    <name evidence="2" type="ORF">METZ01_LOCUS186194</name>
</gene>
<dbReference type="GO" id="GO:0006799">
    <property type="term" value="P:polyphosphate biosynthetic process"/>
    <property type="evidence" value="ECO:0007669"/>
    <property type="project" value="UniProtKB-ARBA"/>
</dbReference>
<proteinExistence type="predicted"/>
<feature type="domain" description="VTC" evidence="1">
    <location>
        <begin position="115"/>
        <end position="197"/>
    </location>
</feature>
<dbReference type="InterPro" id="IPR018966">
    <property type="entry name" value="VTC_domain"/>
</dbReference>
<dbReference type="Gene3D" id="3.20.100.30">
    <property type="entry name" value="VTC, catalytic tunnel domain"/>
    <property type="match status" value="1"/>
</dbReference>
<protein>
    <recommendedName>
        <fullName evidence="1">VTC domain-containing protein</fullName>
    </recommendedName>
</protein>
<dbReference type="InterPro" id="IPR042267">
    <property type="entry name" value="VTC_sf"/>
</dbReference>